<sequence length="245" mass="25507">MKSGLFAAWSEVIGEMVMERLQKLGGIAALVEAALYILLFAFFGAYWKYPVDAGVVEKLAYLADHAALLASMHLAGFVGFGVALALLVLAVHERLRAGSPLLARLSAVFGMLWVGLVIAAGMIANVGLFAAVDWAGKDPDRAFAMYSTINVVVEGIGGGNEVVGGLWVLLLSIAALGGALSRPLCYLGLLVGAAGIATVAPGEATKAVFGLSQIAWFIWLGVALLRHGRSRNSSGSFHTAVPVTP</sequence>
<evidence type="ECO:0000313" key="3">
    <source>
        <dbReference type="Proteomes" id="UP001064632"/>
    </source>
</evidence>
<evidence type="ECO:0000256" key="1">
    <source>
        <dbReference type="SAM" id="Phobius"/>
    </source>
</evidence>
<protein>
    <recommendedName>
        <fullName evidence="4">DUF4386 family protein</fullName>
    </recommendedName>
</protein>
<evidence type="ECO:0000313" key="2">
    <source>
        <dbReference type="EMBL" id="UXI65873.1"/>
    </source>
</evidence>
<keyword evidence="1" id="KW-0812">Transmembrane</keyword>
<proteinExistence type="predicted"/>
<feature type="transmembrane region" description="Helical" evidence="1">
    <location>
        <begin position="67"/>
        <end position="89"/>
    </location>
</feature>
<dbReference type="Proteomes" id="UP001064632">
    <property type="component" value="Chromosome"/>
</dbReference>
<keyword evidence="3" id="KW-1185">Reference proteome</keyword>
<feature type="transmembrane region" description="Helical" evidence="1">
    <location>
        <begin position="24"/>
        <end position="47"/>
    </location>
</feature>
<feature type="transmembrane region" description="Helical" evidence="1">
    <location>
        <begin position="207"/>
        <end position="225"/>
    </location>
</feature>
<keyword evidence="1" id="KW-0472">Membrane</keyword>
<feature type="transmembrane region" description="Helical" evidence="1">
    <location>
        <begin position="101"/>
        <end position="131"/>
    </location>
</feature>
<accession>A0ABY6B6Z6</accession>
<feature type="transmembrane region" description="Helical" evidence="1">
    <location>
        <begin position="184"/>
        <end position="201"/>
    </location>
</feature>
<name>A0ABY6B6Z6_9GAMM</name>
<dbReference type="EMBL" id="CP104694">
    <property type="protein sequence ID" value="UXI65873.1"/>
    <property type="molecule type" value="Genomic_DNA"/>
</dbReference>
<gene>
    <name evidence="2" type="ORF">N4264_14010</name>
</gene>
<organism evidence="2 3">
    <name type="scientific">Tahibacter amnicola</name>
    <dbReference type="NCBI Taxonomy" id="2976241"/>
    <lineage>
        <taxon>Bacteria</taxon>
        <taxon>Pseudomonadati</taxon>
        <taxon>Pseudomonadota</taxon>
        <taxon>Gammaproteobacteria</taxon>
        <taxon>Lysobacterales</taxon>
        <taxon>Rhodanobacteraceae</taxon>
        <taxon>Tahibacter</taxon>
    </lineage>
</organism>
<feature type="transmembrane region" description="Helical" evidence="1">
    <location>
        <begin position="151"/>
        <end position="177"/>
    </location>
</feature>
<keyword evidence="1" id="KW-1133">Transmembrane helix</keyword>
<reference evidence="2" key="1">
    <citation type="submission" date="2022-09" db="EMBL/GenBank/DDBJ databases">
        <title>Tahibacter sp. nov., isolated from a fresh water.</title>
        <authorList>
            <person name="Baek J.H."/>
            <person name="Lee J.K."/>
            <person name="Kim J.M."/>
            <person name="Jeon C.O."/>
        </authorList>
    </citation>
    <scope>NUCLEOTIDE SEQUENCE</scope>
    <source>
        <strain evidence="2">W38</strain>
    </source>
</reference>
<dbReference type="RefSeq" id="WP_261692868.1">
    <property type="nucleotide sequence ID" value="NZ_CP104694.1"/>
</dbReference>
<evidence type="ECO:0008006" key="4">
    <source>
        <dbReference type="Google" id="ProtNLM"/>
    </source>
</evidence>